<comment type="caution">
    <text evidence="7">The sequence shown here is derived from an EMBL/GenBank/DDBJ whole genome shotgun (WGS) entry which is preliminary data.</text>
</comment>
<evidence type="ECO:0000313" key="8">
    <source>
        <dbReference type="Proteomes" id="UP000288058"/>
    </source>
</evidence>
<protein>
    <recommendedName>
        <fullName evidence="6">SURF1-like protein</fullName>
    </recommendedName>
</protein>
<feature type="transmembrane region" description="Helical" evidence="6">
    <location>
        <begin position="12"/>
        <end position="31"/>
    </location>
</feature>
<dbReference type="PANTHER" id="PTHR23427">
    <property type="entry name" value="SURFEIT LOCUS PROTEIN"/>
    <property type="match status" value="1"/>
</dbReference>
<sequence>MILKKTNIRFPLVATLVTLLAIVVLVKLGFWQLERAEQKRQLFSDYEQQQLKGEASEFSQLHQISPKTDRFRYVQMSGEFVPKPVFLLDNQIEEGTVGYQVIALFQPQAMSENYVPVNMGWLPAPASRQELPEVELPTGKHDLTGFLYFPSDNQFVNNTYETDLADNKIRVQEFQPHAIAKQLGMSLTDYTFLLESPEAMGWQRDWQPQVMSPEKHQGYAVQWFSLAVACLVIFLFAVIKLNKQPKKEETR</sequence>
<evidence type="ECO:0000256" key="1">
    <source>
        <dbReference type="ARBA" id="ARBA00004370"/>
    </source>
</evidence>
<keyword evidence="3 6" id="KW-0812">Transmembrane</keyword>
<dbReference type="RefSeq" id="WP_126781170.1">
    <property type="nucleotide sequence ID" value="NZ_PIQC01000004.1"/>
</dbReference>
<dbReference type="Pfam" id="PF02104">
    <property type="entry name" value="SURF1"/>
    <property type="match status" value="1"/>
</dbReference>
<reference evidence="8" key="1">
    <citation type="journal article" date="2018" name="Front. Microbiol.">
        <title>Genome-Based Analysis Reveals the Taxonomy and Diversity of the Family Idiomarinaceae.</title>
        <authorList>
            <person name="Liu Y."/>
            <person name="Lai Q."/>
            <person name="Shao Z."/>
        </authorList>
    </citation>
    <scope>NUCLEOTIDE SEQUENCE [LARGE SCALE GENOMIC DNA]</scope>
    <source>
        <strain evidence="8">R22</strain>
    </source>
</reference>
<evidence type="ECO:0000256" key="4">
    <source>
        <dbReference type="ARBA" id="ARBA00022989"/>
    </source>
</evidence>
<organism evidence="7 8">
    <name type="scientific">Idiomarina ramblicola</name>
    <dbReference type="NCBI Taxonomy" id="263724"/>
    <lineage>
        <taxon>Bacteria</taxon>
        <taxon>Pseudomonadati</taxon>
        <taxon>Pseudomonadota</taxon>
        <taxon>Gammaproteobacteria</taxon>
        <taxon>Alteromonadales</taxon>
        <taxon>Idiomarinaceae</taxon>
        <taxon>Idiomarina</taxon>
    </lineage>
</organism>
<dbReference type="PROSITE" id="PS50895">
    <property type="entry name" value="SURF1"/>
    <property type="match status" value="1"/>
</dbReference>
<dbReference type="CDD" id="cd06662">
    <property type="entry name" value="SURF1"/>
    <property type="match status" value="1"/>
</dbReference>
<evidence type="ECO:0000256" key="3">
    <source>
        <dbReference type="ARBA" id="ARBA00022692"/>
    </source>
</evidence>
<comment type="similarity">
    <text evidence="2 6">Belongs to the SURF1 family.</text>
</comment>
<dbReference type="AlphaFoldDB" id="A0A432YZW0"/>
<keyword evidence="6" id="KW-1003">Cell membrane</keyword>
<dbReference type="PANTHER" id="PTHR23427:SF2">
    <property type="entry name" value="SURFEIT LOCUS PROTEIN 1"/>
    <property type="match status" value="1"/>
</dbReference>
<evidence type="ECO:0000313" key="7">
    <source>
        <dbReference type="EMBL" id="RUO69437.1"/>
    </source>
</evidence>
<dbReference type="EMBL" id="PIQC01000004">
    <property type="protein sequence ID" value="RUO69437.1"/>
    <property type="molecule type" value="Genomic_DNA"/>
</dbReference>
<evidence type="ECO:0000256" key="6">
    <source>
        <dbReference type="RuleBase" id="RU363076"/>
    </source>
</evidence>
<keyword evidence="8" id="KW-1185">Reference proteome</keyword>
<keyword evidence="4 6" id="KW-1133">Transmembrane helix</keyword>
<dbReference type="Proteomes" id="UP000288058">
    <property type="component" value="Unassembled WGS sequence"/>
</dbReference>
<dbReference type="OrthoDB" id="9789940at2"/>
<feature type="transmembrane region" description="Helical" evidence="6">
    <location>
        <begin position="220"/>
        <end position="241"/>
    </location>
</feature>
<keyword evidence="5 6" id="KW-0472">Membrane</keyword>
<dbReference type="GO" id="GO:0005886">
    <property type="term" value="C:plasma membrane"/>
    <property type="evidence" value="ECO:0007669"/>
    <property type="project" value="UniProtKB-SubCell"/>
</dbReference>
<dbReference type="InterPro" id="IPR002994">
    <property type="entry name" value="Surf1/Shy1"/>
</dbReference>
<accession>A0A432YZW0</accession>
<evidence type="ECO:0000256" key="5">
    <source>
        <dbReference type="ARBA" id="ARBA00023136"/>
    </source>
</evidence>
<gene>
    <name evidence="7" type="ORF">CWI78_05840</name>
</gene>
<proteinExistence type="inferred from homology"/>
<name>A0A432YZW0_9GAMM</name>
<comment type="subcellular location">
    <subcellularLocation>
        <location evidence="6">Cell membrane</location>
        <topology evidence="6">Multi-pass membrane protein</topology>
    </subcellularLocation>
    <subcellularLocation>
        <location evidence="1">Membrane</location>
    </subcellularLocation>
</comment>
<dbReference type="InterPro" id="IPR045214">
    <property type="entry name" value="Surf1/Surf4"/>
</dbReference>
<evidence type="ECO:0000256" key="2">
    <source>
        <dbReference type="ARBA" id="ARBA00007165"/>
    </source>
</evidence>